<feature type="signal peptide" evidence="8">
    <location>
        <begin position="1"/>
        <end position="19"/>
    </location>
</feature>
<evidence type="ECO:0000259" key="9">
    <source>
        <dbReference type="SMART" id="SM00737"/>
    </source>
</evidence>
<evidence type="ECO:0000256" key="1">
    <source>
        <dbReference type="ARBA" id="ARBA00002053"/>
    </source>
</evidence>
<dbReference type="InterPro" id="IPR014756">
    <property type="entry name" value="Ig_E-set"/>
</dbReference>
<reference evidence="10 11" key="1">
    <citation type="submission" date="2015-07" db="EMBL/GenBank/DDBJ databases">
        <title>Draft Genome Sequence of Malassezia furfur CBS1878 and Malassezia pachydermatis CBS1879.</title>
        <authorList>
            <person name="Triana S."/>
            <person name="Ohm R."/>
            <person name="Gonzalez A."/>
            <person name="DeCock H."/>
            <person name="Restrepo S."/>
            <person name="Celis A."/>
        </authorList>
    </citation>
    <scope>NUCLEOTIDE SEQUENCE [LARGE SCALE GENOMIC DNA]</scope>
    <source>
        <strain evidence="10 11">CBS 1879</strain>
    </source>
</reference>
<dbReference type="PANTHER" id="PTHR11306">
    <property type="entry name" value="NIEMANN PICK TYPE C2 PROTEIN NPC2-RELATED"/>
    <property type="match status" value="1"/>
</dbReference>
<dbReference type="Gene3D" id="2.70.220.10">
    <property type="entry name" value="Ganglioside GM2 activator"/>
    <property type="match status" value="1"/>
</dbReference>
<keyword evidence="6 8" id="KW-0732">Signal</keyword>
<protein>
    <recommendedName>
        <fullName evidence="4">Phosphatidylglycerol/phosphatidylinositol transfer protein</fullName>
    </recommendedName>
</protein>
<dbReference type="SUPFAM" id="SSF81296">
    <property type="entry name" value="E set domains"/>
    <property type="match status" value="1"/>
</dbReference>
<comment type="similarity">
    <text evidence="2">Belongs to the NPC2 family.</text>
</comment>
<evidence type="ECO:0000256" key="7">
    <source>
        <dbReference type="ARBA" id="ARBA00023055"/>
    </source>
</evidence>
<organism evidence="10 11">
    <name type="scientific">Malassezia pachydermatis</name>
    <dbReference type="NCBI Taxonomy" id="77020"/>
    <lineage>
        <taxon>Eukaryota</taxon>
        <taxon>Fungi</taxon>
        <taxon>Dikarya</taxon>
        <taxon>Basidiomycota</taxon>
        <taxon>Ustilaginomycotina</taxon>
        <taxon>Malasseziomycetes</taxon>
        <taxon>Malasseziales</taxon>
        <taxon>Malasseziaceae</taxon>
        <taxon>Malassezia</taxon>
    </lineage>
</organism>
<dbReference type="GO" id="GO:0032934">
    <property type="term" value="F:sterol binding"/>
    <property type="evidence" value="ECO:0007669"/>
    <property type="project" value="InterPro"/>
</dbReference>
<proteinExistence type="inferred from homology"/>
<dbReference type="STRING" id="77020.A0A0N0RS82"/>
<dbReference type="VEuPathDB" id="FungiDB:Malapachy_3723"/>
<dbReference type="EMBL" id="LGAV01000004">
    <property type="protein sequence ID" value="KOS14103.1"/>
    <property type="molecule type" value="Genomic_DNA"/>
</dbReference>
<dbReference type="AlphaFoldDB" id="A0A0N0RS82"/>
<evidence type="ECO:0000313" key="11">
    <source>
        <dbReference type="Proteomes" id="UP000037751"/>
    </source>
</evidence>
<dbReference type="InterPro" id="IPR003172">
    <property type="entry name" value="ML_dom"/>
</dbReference>
<evidence type="ECO:0000256" key="3">
    <source>
        <dbReference type="ARBA" id="ARBA00011245"/>
    </source>
</evidence>
<dbReference type="InterPro" id="IPR036846">
    <property type="entry name" value="GM2-AP_sf"/>
</dbReference>
<dbReference type="OrthoDB" id="6409159at2759"/>
<keyword evidence="7" id="KW-0445">Lipid transport</keyword>
<evidence type="ECO:0000256" key="5">
    <source>
        <dbReference type="ARBA" id="ARBA00022448"/>
    </source>
</evidence>
<dbReference type="Pfam" id="PF02221">
    <property type="entry name" value="E1_DerP2_DerF2"/>
    <property type="match status" value="1"/>
</dbReference>
<comment type="caution">
    <text evidence="10">The sequence shown here is derived from an EMBL/GenBank/DDBJ whole genome shotgun (WGS) entry which is preliminary data.</text>
</comment>
<keyword evidence="5" id="KW-0813">Transport</keyword>
<dbReference type="GeneID" id="28730059"/>
<accession>A0A0N0RS82</accession>
<feature type="chain" id="PRO_5005857543" description="Phosphatidylglycerol/phosphatidylinositol transfer protein" evidence="8">
    <location>
        <begin position="20"/>
        <end position="225"/>
    </location>
</feature>
<keyword evidence="11" id="KW-1185">Reference proteome</keyword>
<dbReference type="Proteomes" id="UP000037751">
    <property type="component" value="Unassembled WGS sequence"/>
</dbReference>
<dbReference type="InterPro" id="IPR039670">
    <property type="entry name" value="NPC2-like"/>
</dbReference>
<dbReference type="GO" id="GO:0015918">
    <property type="term" value="P:sterol transport"/>
    <property type="evidence" value="ECO:0007669"/>
    <property type="project" value="InterPro"/>
</dbReference>
<comment type="subunit">
    <text evidence="3">Monomer.</text>
</comment>
<evidence type="ECO:0000256" key="6">
    <source>
        <dbReference type="ARBA" id="ARBA00022729"/>
    </source>
</evidence>
<evidence type="ECO:0000256" key="4">
    <source>
        <dbReference type="ARBA" id="ARBA00016056"/>
    </source>
</evidence>
<feature type="domain" description="MD-2-related lipid-recognition" evidence="9">
    <location>
        <begin position="75"/>
        <end position="197"/>
    </location>
</feature>
<dbReference type="RefSeq" id="XP_017991735.1">
    <property type="nucleotide sequence ID" value="XM_018138183.1"/>
</dbReference>
<evidence type="ECO:0000256" key="2">
    <source>
        <dbReference type="ARBA" id="ARBA00006370"/>
    </source>
</evidence>
<dbReference type="PANTHER" id="PTHR11306:SF0">
    <property type="entry name" value="PHOSPHATIDYLGLYCEROL_PHOSPHATIDYLINOSITOL TRANSFER PROTEIN"/>
    <property type="match status" value="1"/>
</dbReference>
<comment type="function">
    <text evidence="1">Catalyzes the intermembrane transfer of phosphatidylglycerol and phosphatidylinositol.</text>
</comment>
<evidence type="ECO:0000313" key="10">
    <source>
        <dbReference type="EMBL" id="KOS14103.1"/>
    </source>
</evidence>
<evidence type="ECO:0000256" key="8">
    <source>
        <dbReference type="SAM" id="SignalP"/>
    </source>
</evidence>
<gene>
    <name evidence="10" type="ORF">Malapachy_3723</name>
</gene>
<dbReference type="SMART" id="SM00737">
    <property type="entry name" value="ML"/>
    <property type="match status" value="1"/>
</dbReference>
<name>A0A0N0RS82_9BASI</name>
<sequence length="225" mass="24413">MKVAWAISFVALLCAIVTAVPCGEHGQVVFRPALDEDEPMDLVAILEQEATAQGLELDVPSAAPHPKIAQIGWHMEDCSPIPPVITIQSVTLDPDPPMKGHNLTVRGVGTVLSDITEGTYLDVDVHIGVLKLYSERLDFCDVLRENDVEVQCPIPPGDYDVSHTVLVPARLPPAKFSIHVTGGTQDNQPLPCVNIGVSVSPFVSQMASYLRAVPQWLAAKWPRRS</sequence>